<dbReference type="Pfam" id="PF13602">
    <property type="entry name" value="ADH_zinc_N_2"/>
    <property type="match status" value="1"/>
</dbReference>
<feature type="domain" description="Enoyl reductase (ER)" evidence="1">
    <location>
        <begin position="10"/>
        <end position="334"/>
    </location>
</feature>
<dbReference type="CDD" id="cd08267">
    <property type="entry name" value="MDR1"/>
    <property type="match status" value="1"/>
</dbReference>
<dbReference type="InterPro" id="IPR011032">
    <property type="entry name" value="GroES-like_sf"/>
</dbReference>
<dbReference type="EMBL" id="FXZM01000009">
    <property type="protein sequence ID" value="SMY12450.1"/>
    <property type="molecule type" value="Genomic_DNA"/>
</dbReference>
<reference evidence="3" key="1">
    <citation type="submission" date="2017-03" db="EMBL/GenBank/DDBJ databases">
        <authorList>
            <person name="Monnet C."/>
        </authorList>
    </citation>
    <scope>NUCLEOTIDE SEQUENCE [LARGE SCALE GENOMIC DNA]</scope>
    <source>
        <strain evidence="3">SJ5-8</strain>
    </source>
</reference>
<dbReference type="SUPFAM" id="SSF51735">
    <property type="entry name" value="NAD(P)-binding Rossmann-fold domains"/>
    <property type="match status" value="1"/>
</dbReference>
<accession>A0A2H1L6S1</accession>
<evidence type="ECO:0000259" key="1">
    <source>
        <dbReference type="SMART" id="SM00829"/>
    </source>
</evidence>
<dbReference type="SUPFAM" id="SSF50129">
    <property type="entry name" value="GroES-like"/>
    <property type="match status" value="1"/>
</dbReference>
<dbReference type="InterPro" id="IPR036291">
    <property type="entry name" value="NAD(P)-bd_dom_sf"/>
</dbReference>
<dbReference type="Proteomes" id="UP000234462">
    <property type="component" value="Unassembled WGS sequence"/>
</dbReference>
<dbReference type="InterPro" id="IPR050700">
    <property type="entry name" value="YIM1/Zinc_Alcohol_DH_Fams"/>
</dbReference>
<dbReference type="GO" id="GO:0016491">
    <property type="term" value="F:oxidoreductase activity"/>
    <property type="evidence" value="ECO:0007669"/>
    <property type="project" value="InterPro"/>
</dbReference>
<dbReference type="SMART" id="SM00829">
    <property type="entry name" value="PKS_ER"/>
    <property type="match status" value="1"/>
</dbReference>
<keyword evidence="3" id="KW-1185">Reference proteome</keyword>
<dbReference type="PANTHER" id="PTHR11695:SF294">
    <property type="entry name" value="RETICULON-4-INTERACTING PROTEIN 1, MITOCHONDRIAL"/>
    <property type="match status" value="1"/>
</dbReference>
<dbReference type="InterPro" id="IPR020843">
    <property type="entry name" value="ER"/>
</dbReference>
<dbReference type="AlphaFoldDB" id="A0A2H1L6S1"/>
<sequence length="336" mass="35360">MRAVVQRGYGPPAEVLRVRDVCRPAPGEGEVLVRVRAASVHPDVWHVVAGLPRVLRLMGSGLRRPSPAVPGTDVAGTIAAVGAGVHQFAAGDEVFGETTAGMQWRNGGAYAEYVVAQADGLATKPSDTTFEQAATVPTAGLIALLNLPDLETWEPGRRVLVIGAAGGVGAIAVQLARTAGAQVTGVDHSSKLDLLRGLGASRVVDYTQDDVTQGGESYDLVFDVAGVRPYAAYRPILTARGRYVVIGHDHFGARGRRLLGSVPRMIGLMARSFVDPRLPRPTAAPGRRESMARLQELLADGRLTPVVDRTFQLEQAGEAIGHLASGAARGRVVVVP</sequence>
<evidence type="ECO:0000313" key="2">
    <source>
        <dbReference type="EMBL" id="SMY12450.1"/>
    </source>
</evidence>
<gene>
    <name evidence="2" type="ORF">BJEO58_02044</name>
</gene>
<dbReference type="Pfam" id="PF08240">
    <property type="entry name" value="ADH_N"/>
    <property type="match status" value="1"/>
</dbReference>
<proteinExistence type="predicted"/>
<evidence type="ECO:0000313" key="3">
    <source>
        <dbReference type="Proteomes" id="UP000234462"/>
    </source>
</evidence>
<organism evidence="2 3">
    <name type="scientific">Brevibacterium jeotgali</name>
    <dbReference type="NCBI Taxonomy" id="1262550"/>
    <lineage>
        <taxon>Bacteria</taxon>
        <taxon>Bacillati</taxon>
        <taxon>Actinomycetota</taxon>
        <taxon>Actinomycetes</taxon>
        <taxon>Micrococcales</taxon>
        <taxon>Brevibacteriaceae</taxon>
        <taxon>Brevibacterium</taxon>
    </lineage>
</organism>
<dbReference type="Gene3D" id="3.90.180.10">
    <property type="entry name" value="Medium-chain alcohol dehydrogenases, catalytic domain"/>
    <property type="match status" value="1"/>
</dbReference>
<dbReference type="Gene3D" id="3.40.50.720">
    <property type="entry name" value="NAD(P)-binding Rossmann-like Domain"/>
    <property type="match status" value="1"/>
</dbReference>
<dbReference type="OrthoDB" id="9790818at2"/>
<protein>
    <submittedName>
        <fullName evidence="2">NADPH:quinone reductase</fullName>
    </submittedName>
</protein>
<dbReference type="PANTHER" id="PTHR11695">
    <property type="entry name" value="ALCOHOL DEHYDROGENASE RELATED"/>
    <property type="match status" value="1"/>
</dbReference>
<name>A0A2H1L6S1_9MICO</name>
<dbReference type="InterPro" id="IPR013154">
    <property type="entry name" value="ADH-like_N"/>
</dbReference>